<dbReference type="PIRSF" id="PIRSF001369">
    <property type="entry name" value="Citrate_synth"/>
    <property type="match status" value="1"/>
</dbReference>
<comment type="similarity">
    <text evidence="2 6 8">Belongs to the citrate synthase family.</text>
</comment>
<keyword evidence="3" id="KW-0816">Tricarboxylic acid cycle</keyword>
<keyword evidence="4 6" id="KW-0808">Transferase</keyword>
<evidence type="ECO:0000256" key="6">
    <source>
        <dbReference type="PIRNR" id="PIRNR001369"/>
    </source>
</evidence>
<comment type="pathway">
    <text evidence="1">Carbohydrate metabolism; tricarboxylic acid cycle.</text>
</comment>
<dbReference type="InterPro" id="IPR036969">
    <property type="entry name" value="Citrate_synthase_sf"/>
</dbReference>
<dbReference type="PRINTS" id="PR00143">
    <property type="entry name" value="CITRTSNTHASE"/>
</dbReference>
<evidence type="ECO:0000256" key="1">
    <source>
        <dbReference type="ARBA" id="ARBA00005163"/>
    </source>
</evidence>
<evidence type="ECO:0000256" key="2">
    <source>
        <dbReference type="ARBA" id="ARBA00010566"/>
    </source>
</evidence>
<dbReference type="InterPro" id="IPR016143">
    <property type="entry name" value="Citrate_synth-like_sm_a-sub"/>
</dbReference>
<organism evidence="9 10">
    <name type="scientific">Marine Group III euryarchaeote CG-Epi4</name>
    <dbReference type="NCBI Taxonomy" id="1888998"/>
    <lineage>
        <taxon>Archaea</taxon>
        <taxon>Methanobacteriati</taxon>
        <taxon>Thermoplasmatota</taxon>
        <taxon>Thermoplasmata</taxon>
        <taxon>Candidatus Thermoprofundales</taxon>
    </lineage>
</organism>
<dbReference type="PANTHER" id="PTHR11739">
    <property type="entry name" value="CITRATE SYNTHASE"/>
    <property type="match status" value="1"/>
</dbReference>
<reference evidence="9 10" key="1">
    <citation type="submission" date="2016-08" db="EMBL/GenBank/DDBJ databases">
        <title>New Insights into Marine Group III Euryarchaeota, from dark to light.</title>
        <authorList>
            <person name="Haro-Moreno J.M."/>
            <person name="Rodriguez-Valera F."/>
            <person name="Lopez-Garcia P."/>
            <person name="Moreira D."/>
            <person name="Martin-Cuadrado A.B."/>
        </authorList>
    </citation>
    <scope>NUCLEOTIDE SEQUENCE [LARGE SCALE GENOMIC DNA]</scope>
    <source>
        <strain evidence="9">CG-Epi4</strain>
    </source>
</reference>
<dbReference type="EMBL" id="MIYX01000018">
    <property type="protein sequence ID" value="OIR20806.1"/>
    <property type="molecule type" value="Genomic_DNA"/>
</dbReference>
<gene>
    <name evidence="9" type="ORF">BEU01_00830</name>
</gene>
<evidence type="ECO:0000256" key="3">
    <source>
        <dbReference type="ARBA" id="ARBA00022532"/>
    </source>
</evidence>
<dbReference type="InterPro" id="IPR016142">
    <property type="entry name" value="Citrate_synth-like_lrg_a-sub"/>
</dbReference>
<comment type="catalytic activity">
    <reaction evidence="5 6">
        <text>oxaloacetate + acetyl-CoA + H2O = citrate + CoA + H(+)</text>
        <dbReference type="Rhea" id="RHEA:16845"/>
        <dbReference type="ChEBI" id="CHEBI:15377"/>
        <dbReference type="ChEBI" id="CHEBI:15378"/>
        <dbReference type="ChEBI" id="CHEBI:16452"/>
        <dbReference type="ChEBI" id="CHEBI:16947"/>
        <dbReference type="ChEBI" id="CHEBI:57287"/>
        <dbReference type="ChEBI" id="CHEBI:57288"/>
        <dbReference type="EC" id="2.3.3.16"/>
    </reaction>
</comment>
<evidence type="ECO:0000313" key="10">
    <source>
        <dbReference type="Proteomes" id="UP000183375"/>
    </source>
</evidence>
<feature type="active site" evidence="7">
    <location>
        <position position="269"/>
    </location>
</feature>
<dbReference type="UniPathway" id="UPA00223"/>
<evidence type="ECO:0000313" key="9">
    <source>
        <dbReference type="EMBL" id="OIR20806.1"/>
    </source>
</evidence>
<accession>A0A1J5U952</accession>
<dbReference type="SUPFAM" id="SSF48256">
    <property type="entry name" value="Citrate synthase"/>
    <property type="match status" value="1"/>
</dbReference>
<dbReference type="NCBIfam" id="TIGR01800">
    <property type="entry name" value="cit_synth_II"/>
    <property type="match status" value="1"/>
</dbReference>
<dbReference type="Pfam" id="PF00285">
    <property type="entry name" value="Citrate_synt"/>
    <property type="match status" value="1"/>
</dbReference>
<dbReference type="AlphaFoldDB" id="A0A1J5U952"/>
<dbReference type="PANTHER" id="PTHR11739:SF4">
    <property type="entry name" value="CITRATE SYNTHASE, PEROXISOMAL"/>
    <property type="match status" value="1"/>
</dbReference>
<dbReference type="InterPro" id="IPR002020">
    <property type="entry name" value="Citrate_synthase"/>
</dbReference>
<feature type="active site" evidence="7">
    <location>
        <position position="320"/>
    </location>
</feature>
<dbReference type="EC" id="2.3.3.16" evidence="6"/>
<comment type="caution">
    <text evidence="9">The sequence shown here is derived from an EMBL/GenBank/DDBJ whole genome shotgun (WGS) entry which is preliminary data.</text>
</comment>
<dbReference type="GO" id="GO:0005975">
    <property type="term" value="P:carbohydrate metabolic process"/>
    <property type="evidence" value="ECO:0007669"/>
    <property type="project" value="TreeGrafter"/>
</dbReference>
<evidence type="ECO:0000256" key="8">
    <source>
        <dbReference type="RuleBase" id="RU000441"/>
    </source>
</evidence>
<dbReference type="InterPro" id="IPR011278">
    <property type="entry name" value="2-MeCitrate/Citrate_synth_II"/>
</dbReference>
<evidence type="ECO:0000256" key="7">
    <source>
        <dbReference type="PIRSR" id="PIRSR001369-1"/>
    </source>
</evidence>
<sequence length="388" mass="43287">MKNVSLPKDNKDSIPEPTKGLEGIVAADTNLSSVNGEKGILRYCGFNVDDLALDTTFEETICILYDYDLPTESRLTEMTKNIGEARVLPDEVVEVITKLVGKTSPMSTLRTVVSALGHYEKNVPLSELAPKALRLVGQIATAVALIHRLREGLPIIKADPKRGHAEDFLRMLHGDEPSKIQINALNLYLILLADHGFNASTFSARVTAGTLANLHSAITSAVGTLSGPLHGGANEKAMEMILEVGNSKNASKYIENAFNNKQKIMGFGHRVYKVDDARRIHLKNMTELVCKENGNMEIYRTAEEIERQVRKRKSIITNVDFYSAPLLYELGIPTDLFTPLFAMSRVAGWTAHVLEQYKNNRLIRPRARYVGQIDRTFTPLQHRSEKRF</sequence>
<evidence type="ECO:0000256" key="4">
    <source>
        <dbReference type="ARBA" id="ARBA00022679"/>
    </source>
</evidence>
<dbReference type="Gene3D" id="1.10.230.10">
    <property type="entry name" value="Cytochrome P450-Terp, domain 2"/>
    <property type="match status" value="1"/>
</dbReference>
<proteinExistence type="inferred from homology"/>
<protein>
    <recommendedName>
        <fullName evidence="6 8">Citrate synthase</fullName>
        <ecNumber evidence="6">2.3.3.16</ecNumber>
    </recommendedName>
</protein>
<dbReference type="GO" id="GO:0005829">
    <property type="term" value="C:cytosol"/>
    <property type="evidence" value="ECO:0007669"/>
    <property type="project" value="TreeGrafter"/>
</dbReference>
<dbReference type="GO" id="GO:0006099">
    <property type="term" value="P:tricarboxylic acid cycle"/>
    <property type="evidence" value="ECO:0007669"/>
    <property type="project" value="UniProtKB-UniPathway"/>
</dbReference>
<dbReference type="InterPro" id="IPR024176">
    <property type="entry name" value="Citrate_synthase_bac-typ"/>
</dbReference>
<dbReference type="Gene3D" id="1.10.580.10">
    <property type="entry name" value="Citrate Synthase, domain 1"/>
    <property type="match status" value="1"/>
</dbReference>
<name>A0A1J5U952_9ARCH</name>
<dbReference type="Proteomes" id="UP000183375">
    <property type="component" value="Unassembled WGS sequence"/>
</dbReference>
<dbReference type="GO" id="GO:0036440">
    <property type="term" value="F:citrate synthase activity"/>
    <property type="evidence" value="ECO:0007669"/>
    <property type="project" value="UniProtKB-EC"/>
</dbReference>
<evidence type="ECO:0000256" key="5">
    <source>
        <dbReference type="ARBA" id="ARBA00049288"/>
    </source>
</evidence>